<proteinExistence type="predicted"/>
<dbReference type="EnsemblMetazoa" id="ISCW015721-RA">
    <property type="protein sequence ID" value="ISCW015721-PA"/>
    <property type="gene ID" value="ISCW015721"/>
</dbReference>
<dbReference type="VEuPathDB" id="VectorBase:ISCI015721"/>
<sequence>MLPIANSAPSAKPEEEDRSCDKRDADAQKVAEPVITCNYFCFPYKNDDVYWVEKFYPDGTPCLFNFGPLESKCMNQDCHHPSSPIFNQTLDAPGGGGDGGEKKTENKEAGDGGEKKEEKEAAGNEEKNEEEKKADDGGEKKEENEEAGDAGAKKEEEKDGEAKGEDTNDA</sequence>
<feature type="compositionally biased region" description="Basic and acidic residues" evidence="1">
    <location>
        <begin position="99"/>
        <end position="143"/>
    </location>
</feature>
<evidence type="ECO:0000313" key="2">
    <source>
        <dbReference type="EnsemblMetazoa" id="ISCW015721-PA"/>
    </source>
</evidence>
<name>A0A1S4LLK0_IXOSC</name>
<evidence type="ECO:0000313" key="3">
    <source>
        <dbReference type="Proteomes" id="UP000001555"/>
    </source>
</evidence>
<feature type="region of interest" description="Disordered" evidence="1">
    <location>
        <begin position="1"/>
        <end position="25"/>
    </location>
</feature>
<organism evidence="2 3">
    <name type="scientific">Ixodes scapularis</name>
    <name type="common">Black-legged tick</name>
    <name type="synonym">Deer tick</name>
    <dbReference type="NCBI Taxonomy" id="6945"/>
    <lineage>
        <taxon>Eukaryota</taxon>
        <taxon>Metazoa</taxon>
        <taxon>Ecdysozoa</taxon>
        <taxon>Arthropoda</taxon>
        <taxon>Chelicerata</taxon>
        <taxon>Arachnida</taxon>
        <taxon>Acari</taxon>
        <taxon>Parasitiformes</taxon>
        <taxon>Ixodida</taxon>
        <taxon>Ixodoidea</taxon>
        <taxon>Ixodidae</taxon>
        <taxon>Ixodinae</taxon>
        <taxon>Ixodes</taxon>
    </lineage>
</organism>
<accession>A0A1S4LLK0</accession>
<reference evidence="3" key="1">
    <citation type="submission" date="2008-03" db="EMBL/GenBank/DDBJ databases">
        <title>Annotation of Ixodes scapularis.</title>
        <authorList>
            <consortium name="Ixodes scapularis Genome Project Consortium"/>
            <person name="Caler E."/>
            <person name="Hannick L.I."/>
            <person name="Bidwell S."/>
            <person name="Joardar V."/>
            <person name="Thiagarajan M."/>
            <person name="Amedeo P."/>
            <person name="Galinsky K.J."/>
            <person name="Schobel S."/>
            <person name="Inman J."/>
            <person name="Hostetler J."/>
            <person name="Miller J."/>
            <person name="Hammond M."/>
            <person name="Megy K."/>
            <person name="Lawson D."/>
            <person name="Kodira C."/>
            <person name="Sutton G."/>
            <person name="Meyer J."/>
            <person name="Hill C.A."/>
            <person name="Birren B."/>
            <person name="Nene V."/>
            <person name="Collins F."/>
            <person name="Alarcon-Chaidez F."/>
            <person name="Wikel S."/>
            <person name="Strausberg R."/>
        </authorList>
    </citation>
    <scope>NUCLEOTIDE SEQUENCE [LARGE SCALE GENOMIC DNA]</scope>
    <source>
        <strain evidence="3">Wikel</strain>
    </source>
</reference>
<dbReference type="Proteomes" id="UP000001555">
    <property type="component" value="Unassembled WGS sequence"/>
</dbReference>
<dbReference type="VEuPathDB" id="VectorBase:ISCP_020046"/>
<feature type="region of interest" description="Disordered" evidence="1">
    <location>
        <begin position="73"/>
        <end position="170"/>
    </location>
</feature>
<dbReference type="HOGENOM" id="CLU_123141_0_0_1"/>
<dbReference type="EMBL" id="ABJB010436423">
    <property type="status" value="NOT_ANNOTATED_CDS"/>
    <property type="molecule type" value="Genomic_DNA"/>
</dbReference>
<protein>
    <submittedName>
        <fullName evidence="2">Secreted protein, putative</fullName>
    </submittedName>
</protein>
<dbReference type="EMBL" id="ABJB010048493">
    <property type="status" value="NOT_ANNOTATED_CDS"/>
    <property type="molecule type" value="Genomic_DNA"/>
</dbReference>
<feature type="compositionally biased region" description="Basic and acidic residues" evidence="1">
    <location>
        <begin position="12"/>
        <end position="25"/>
    </location>
</feature>
<feature type="compositionally biased region" description="Basic and acidic residues" evidence="1">
    <location>
        <begin position="151"/>
        <end position="170"/>
    </location>
</feature>
<evidence type="ECO:0000256" key="1">
    <source>
        <dbReference type="SAM" id="MobiDB-lite"/>
    </source>
</evidence>
<gene>
    <name evidence="2" type="primary">8025580</name>
</gene>
<dbReference type="PaxDb" id="6945-B7P727"/>
<keyword evidence="3" id="KW-1185">Reference proteome</keyword>
<dbReference type="VEuPathDB" id="VectorBase:ISCW015721"/>
<reference evidence="2" key="2">
    <citation type="submission" date="2020-05" db="UniProtKB">
        <authorList>
            <consortium name="EnsemblMetazoa"/>
        </authorList>
    </citation>
    <scope>IDENTIFICATION</scope>
    <source>
        <strain evidence="2">wikel</strain>
    </source>
</reference>